<keyword evidence="1" id="KW-1185">Reference proteome</keyword>
<name>A0ABM4D154_HYDVU</name>
<dbReference type="InterPro" id="IPR036397">
    <property type="entry name" value="RNaseH_sf"/>
</dbReference>
<gene>
    <name evidence="2" type="primary">LOC136088219</name>
</gene>
<dbReference type="RefSeq" id="XP_065667974.1">
    <property type="nucleotide sequence ID" value="XM_065811902.1"/>
</dbReference>
<accession>A0ABM4D154</accession>
<dbReference type="GeneID" id="136088219"/>
<dbReference type="Proteomes" id="UP001652625">
    <property type="component" value="Chromosome 12"/>
</dbReference>
<sequence length="129" mass="15035">MKLVNNEGNDWDELLNPVVFAYRINKQISTKYSPFEILYGVKAQIQIDLVNRTREIFLWDTKIDEVKQGLRMAEFAEEIGAKRNAAKNITMAQNMQKKRYDVKHLAQSFAVGDKVLKCNRRKDIQMAIN</sequence>
<evidence type="ECO:0000313" key="1">
    <source>
        <dbReference type="Proteomes" id="UP001652625"/>
    </source>
</evidence>
<protein>
    <submittedName>
        <fullName evidence="2">Uncharacterized protein LOC136088219</fullName>
    </submittedName>
</protein>
<evidence type="ECO:0000313" key="2">
    <source>
        <dbReference type="RefSeq" id="XP_065667974.1"/>
    </source>
</evidence>
<organism evidence="1 2">
    <name type="scientific">Hydra vulgaris</name>
    <name type="common">Hydra</name>
    <name type="synonym">Hydra attenuata</name>
    <dbReference type="NCBI Taxonomy" id="6087"/>
    <lineage>
        <taxon>Eukaryota</taxon>
        <taxon>Metazoa</taxon>
        <taxon>Cnidaria</taxon>
        <taxon>Hydrozoa</taxon>
        <taxon>Hydroidolina</taxon>
        <taxon>Anthoathecata</taxon>
        <taxon>Aplanulata</taxon>
        <taxon>Hydridae</taxon>
        <taxon>Hydra</taxon>
    </lineage>
</organism>
<reference evidence="2" key="1">
    <citation type="submission" date="2025-08" db="UniProtKB">
        <authorList>
            <consortium name="RefSeq"/>
        </authorList>
    </citation>
    <scope>IDENTIFICATION</scope>
</reference>
<proteinExistence type="predicted"/>
<dbReference type="Gene3D" id="3.30.420.10">
    <property type="entry name" value="Ribonuclease H-like superfamily/Ribonuclease H"/>
    <property type="match status" value="1"/>
</dbReference>